<keyword evidence="1" id="KW-0614">Plasmid</keyword>
<dbReference type="Proteomes" id="UP001163707">
    <property type="component" value="Plasmid p1"/>
</dbReference>
<evidence type="ECO:0000313" key="1">
    <source>
        <dbReference type="EMBL" id="UYW72279.1"/>
    </source>
</evidence>
<geneLocation type="plasmid" evidence="1 2">
    <name>p1</name>
</geneLocation>
<dbReference type="EMBL" id="CP109873">
    <property type="protein sequence ID" value="UYW72279.1"/>
    <property type="molecule type" value="Genomic_DNA"/>
</dbReference>
<reference evidence="1" key="1">
    <citation type="submission" date="2023-02" db="EMBL/GenBank/DDBJ databases">
        <title>Complete Genome Sequence of Bacillus cereus sensu lato isolate BC38B from pepper closely related to the Bacillus anthracis clade.</title>
        <authorList>
            <person name="Abdelli M."/>
            <person name="Cerar Kisek T."/>
            <person name="Falaise C."/>
            <person name="Cumont A."/>
            <person name="Giraud M."/>
            <person name="Chatoux J."/>
            <person name="Rogee S."/>
            <person name="Dadvisard M."/>
            <person name="Larigauderie G."/>
            <person name="Raynaud F."/>
            <person name="Godic Torkar K."/>
            <person name="Ramisse V."/>
        </authorList>
    </citation>
    <scope>NUCLEOTIDE SEQUENCE</scope>
    <source>
        <strain evidence="1">BC38B</strain>
        <plasmid evidence="1">p1</plasmid>
    </source>
</reference>
<name>A0AAE9TAZ2_BACCE</name>
<sequence length="199" mass="23924">MNNLIKDIVYSSIMNLFQNQPDIFENTDQTNFTEWNLNYHLSNEIAKYIFWLNVDLDVTKRNYQNRRPDIIFHKRKTNALNFLVVELKRSRNDSQSDINKIIEDWMRKPLNYRYGVYVNIWGKGEYRAILLKNGERREINEFCNYISVPNTSNQLLMEYKKLTDRIISKNNENDLSKIIHLIDSMVLKTYEKNDSLKNN</sequence>
<dbReference type="RefSeq" id="WP_264460025.1">
    <property type="nucleotide sequence ID" value="NZ_CP109873.2"/>
</dbReference>
<protein>
    <submittedName>
        <fullName evidence="1">Uncharacterized protein</fullName>
    </submittedName>
</protein>
<proteinExistence type="predicted"/>
<evidence type="ECO:0000313" key="2">
    <source>
        <dbReference type="Proteomes" id="UP001163707"/>
    </source>
</evidence>
<organism evidence="1 2">
    <name type="scientific">Bacillus cereus</name>
    <dbReference type="NCBI Taxonomy" id="1396"/>
    <lineage>
        <taxon>Bacteria</taxon>
        <taxon>Bacillati</taxon>
        <taxon>Bacillota</taxon>
        <taxon>Bacilli</taxon>
        <taxon>Bacillales</taxon>
        <taxon>Bacillaceae</taxon>
        <taxon>Bacillus</taxon>
        <taxon>Bacillus cereus group</taxon>
    </lineage>
</organism>
<gene>
    <name evidence="1" type="ORF">OK229_27985</name>
</gene>
<dbReference type="AlphaFoldDB" id="A0AAE9TAZ2"/>
<accession>A0AAE9TAZ2</accession>